<sequence length="96" mass="10155">MTIRTALLALGFAGALGTLASAAEFEQCSITPVDQVGFIDTFTAPEDCVEACKSTEGCDSWSFRPHSFDKSAPGQCKLIKGVFAKEATPKSFCGQL</sequence>
<accession>A0ABQ6LLV9</accession>
<comment type="caution">
    <text evidence="3">The sequence shown here is derived from an EMBL/GenBank/DDBJ whole genome shotgun (WGS) entry which is preliminary data.</text>
</comment>
<reference evidence="3 4" key="1">
    <citation type="submission" date="2023-04" db="EMBL/GenBank/DDBJ databases">
        <title>Marinoamorphus aggregata gen. nov., sp. Nov., isolate from tissue of brittle star Ophioplocus japonicus.</title>
        <authorList>
            <person name="Kawano K."/>
            <person name="Sawayama S."/>
            <person name="Nakagawa S."/>
        </authorList>
    </citation>
    <scope>NUCLEOTIDE SEQUENCE [LARGE SCALE GENOMIC DNA]</scope>
    <source>
        <strain evidence="3 4">NKW23</strain>
    </source>
</reference>
<feature type="chain" id="PRO_5045243385" description="Apple domain-containing protein" evidence="1">
    <location>
        <begin position="23"/>
        <end position="96"/>
    </location>
</feature>
<dbReference type="Pfam" id="PF14295">
    <property type="entry name" value="PAN_4"/>
    <property type="match status" value="1"/>
</dbReference>
<keyword evidence="1" id="KW-0732">Signal</keyword>
<evidence type="ECO:0000259" key="2">
    <source>
        <dbReference type="Pfam" id="PF14295"/>
    </source>
</evidence>
<dbReference type="Gene3D" id="3.50.4.10">
    <property type="entry name" value="Hepatocyte Growth Factor"/>
    <property type="match status" value="1"/>
</dbReference>
<proteinExistence type="predicted"/>
<protein>
    <recommendedName>
        <fullName evidence="2">Apple domain-containing protein</fullName>
    </recommendedName>
</protein>
<dbReference type="RefSeq" id="WP_285672221.1">
    <property type="nucleotide sequence ID" value="NZ_BSYI01000019.1"/>
</dbReference>
<gene>
    <name evidence="3" type="ORF">LNKW23_26390</name>
</gene>
<evidence type="ECO:0000313" key="4">
    <source>
        <dbReference type="Proteomes" id="UP001239909"/>
    </source>
</evidence>
<evidence type="ECO:0000256" key="1">
    <source>
        <dbReference type="SAM" id="SignalP"/>
    </source>
</evidence>
<feature type="signal peptide" evidence="1">
    <location>
        <begin position="1"/>
        <end position="22"/>
    </location>
</feature>
<name>A0ABQ6LLV9_9RHOB</name>
<evidence type="ECO:0000313" key="3">
    <source>
        <dbReference type="EMBL" id="GMG83426.1"/>
    </source>
</evidence>
<dbReference type="EMBL" id="BSYI01000019">
    <property type="protein sequence ID" value="GMG83426.1"/>
    <property type="molecule type" value="Genomic_DNA"/>
</dbReference>
<feature type="domain" description="Apple" evidence="2">
    <location>
        <begin position="44"/>
        <end position="78"/>
    </location>
</feature>
<dbReference type="Proteomes" id="UP001239909">
    <property type="component" value="Unassembled WGS sequence"/>
</dbReference>
<dbReference type="InterPro" id="IPR003609">
    <property type="entry name" value="Pan_app"/>
</dbReference>
<keyword evidence="4" id="KW-1185">Reference proteome</keyword>
<organism evidence="3 4">
    <name type="scientific">Paralimibaculum aggregatum</name>
    <dbReference type="NCBI Taxonomy" id="3036245"/>
    <lineage>
        <taxon>Bacteria</taxon>
        <taxon>Pseudomonadati</taxon>
        <taxon>Pseudomonadota</taxon>
        <taxon>Alphaproteobacteria</taxon>
        <taxon>Rhodobacterales</taxon>
        <taxon>Paracoccaceae</taxon>
        <taxon>Paralimibaculum</taxon>
    </lineage>
</organism>